<sequence>MADGSITKRCSCRKDGKRLGNQCPKLRRGNGWNPHHGVWRYQLELPLDATDGRRQLRRSGFDTREEAAAERDHVRALLDLAGRDEILRRHIADLLQACKPGQPLPDRDHVAHRIRSGVPAGSRLTLGEYLAEWITNRTKLAPATRRSYQDHITKYWTPHLGQVPLQELTAAHIESVFTTIEAHNAEILAAKASPVPKVRAAVKGIRTVGDASQQRILATLRKALNDARRLYHHRLVDHNPAESVELKSGKAPRPRLWTDAAVNRWHHTRQRPSPVMVWTPAQVGEFLDFAETEDPELYALFDLALHRGPRRGELCGLHDYDVDLEAAAITITSQRTSVGYQVIEKPVKSAAGDRIVDLSNETVTSLRKYLMRRAAWRISAGDAWTDSDVFFVRRADGQPWHPEMVTARFDRLVGRSGLPPIRFHDMRHVAATLMLAAGASIKEIQDTLGHSSYKMTADVYTSVLQDMKKTTAEATSKIIPRRNRPKAA</sequence>
<dbReference type="InterPro" id="IPR004107">
    <property type="entry name" value="Integrase_SAM-like_N"/>
</dbReference>
<dbReference type="PROSITE" id="PS51898">
    <property type="entry name" value="TYR_RECOMBINASE"/>
    <property type="match status" value="1"/>
</dbReference>
<dbReference type="Pfam" id="PF00589">
    <property type="entry name" value="Phage_integrase"/>
    <property type="match status" value="1"/>
</dbReference>
<evidence type="ECO:0000259" key="5">
    <source>
        <dbReference type="PROSITE" id="PS51898"/>
    </source>
</evidence>
<evidence type="ECO:0000313" key="8">
    <source>
        <dbReference type="Proteomes" id="UP000198253"/>
    </source>
</evidence>
<reference evidence="8" key="1">
    <citation type="submission" date="2016-06" db="EMBL/GenBank/DDBJ databases">
        <authorList>
            <person name="Varghese N."/>
            <person name="Submissions Spin"/>
        </authorList>
    </citation>
    <scope>NUCLEOTIDE SEQUENCE [LARGE SCALE GENOMIC DNA]</scope>
    <source>
        <strain evidence="8">DSM 43816</strain>
    </source>
</reference>
<keyword evidence="1" id="KW-0229">DNA integration</keyword>
<dbReference type="EMBL" id="LT607413">
    <property type="protein sequence ID" value="SCE95106.1"/>
    <property type="molecule type" value="Genomic_DNA"/>
</dbReference>
<dbReference type="InParanoid" id="A0A1C4WFS9"/>
<dbReference type="PANTHER" id="PTHR30349">
    <property type="entry name" value="PHAGE INTEGRASE-RELATED"/>
    <property type="match status" value="1"/>
</dbReference>
<dbReference type="AlphaFoldDB" id="A0A1C4WFS9"/>
<evidence type="ECO:0000256" key="3">
    <source>
        <dbReference type="ARBA" id="ARBA00023172"/>
    </source>
</evidence>
<evidence type="ECO:0000256" key="4">
    <source>
        <dbReference type="PROSITE-ProRule" id="PRU01248"/>
    </source>
</evidence>
<dbReference type="InterPro" id="IPR011010">
    <property type="entry name" value="DNA_brk_join_enz"/>
</dbReference>
<evidence type="ECO:0000256" key="1">
    <source>
        <dbReference type="ARBA" id="ARBA00022908"/>
    </source>
</evidence>
<dbReference type="CDD" id="cd01189">
    <property type="entry name" value="INT_ICEBs1_C_like"/>
    <property type="match status" value="1"/>
</dbReference>
<feature type="domain" description="Tyr recombinase" evidence="5">
    <location>
        <begin position="273"/>
        <end position="473"/>
    </location>
</feature>
<dbReference type="InterPro" id="IPR002104">
    <property type="entry name" value="Integrase_catalytic"/>
</dbReference>
<name>A0A1C4WFS9_MICEC</name>
<dbReference type="SUPFAM" id="SSF56349">
    <property type="entry name" value="DNA breaking-rejoining enzymes"/>
    <property type="match status" value="1"/>
</dbReference>
<dbReference type="Gene3D" id="1.10.150.130">
    <property type="match status" value="1"/>
</dbReference>
<dbReference type="OrthoDB" id="9805859at2"/>
<dbReference type="InterPro" id="IPR010998">
    <property type="entry name" value="Integrase_recombinase_N"/>
</dbReference>
<gene>
    <name evidence="7" type="ORF">GA0070618_2156</name>
</gene>
<dbReference type="GO" id="GO:0003677">
    <property type="term" value="F:DNA binding"/>
    <property type="evidence" value="ECO:0007669"/>
    <property type="project" value="UniProtKB-UniRule"/>
</dbReference>
<dbReference type="GO" id="GO:0015074">
    <property type="term" value="P:DNA integration"/>
    <property type="evidence" value="ECO:0007669"/>
    <property type="project" value="UniProtKB-KW"/>
</dbReference>
<dbReference type="InterPro" id="IPR050090">
    <property type="entry name" value="Tyrosine_recombinase_XerCD"/>
</dbReference>
<dbReference type="PROSITE" id="PS51900">
    <property type="entry name" value="CB"/>
    <property type="match status" value="1"/>
</dbReference>
<dbReference type="Gene3D" id="1.10.443.10">
    <property type="entry name" value="Intergrase catalytic core"/>
    <property type="match status" value="1"/>
</dbReference>
<keyword evidence="8" id="KW-1185">Reference proteome</keyword>
<dbReference type="InterPro" id="IPR044068">
    <property type="entry name" value="CB"/>
</dbReference>
<organism evidence="7 8">
    <name type="scientific">Micromonospora echinospora</name>
    <name type="common">Micromonospora purpurea</name>
    <dbReference type="NCBI Taxonomy" id="1877"/>
    <lineage>
        <taxon>Bacteria</taxon>
        <taxon>Bacillati</taxon>
        <taxon>Actinomycetota</taxon>
        <taxon>Actinomycetes</taxon>
        <taxon>Micromonosporales</taxon>
        <taxon>Micromonosporaceae</taxon>
        <taxon>Micromonospora</taxon>
    </lineage>
</organism>
<evidence type="ECO:0000259" key="6">
    <source>
        <dbReference type="PROSITE" id="PS51900"/>
    </source>
</evidence>
<evidence type="ECO:0000256" key="2">
    <source>
        <dbReference type="ARBA" id="ARBA00023125"/>
    </source>
</evidence>
<proteinExistence type="predicted"/>
<dbReference type="Proteomes" id="UP000198253">
    <property type="component" value="Chromosome I"/>
</dbReference>
<keyword evidence="2 4" id="KW-0238">DNA-binding</keyword>
<keyword evidence="3" id="KW-0233">DNA recombination</keyword>
<dbReference type="PANTHER" id="PTHR30349:SF91">
    <property type="entry name" value="INTA PROTEIN"/>
    <property type="match status" value="1"/>
</dbReference>
<feature type="domain" description="Core-binding (CB)" evidence="6">
    <location>
        <begin position="124"/>
        <end position="228"/>
    </location>
</feature>
<evidence type="ECO:0000313" key="7">
    <source>
        <dbReference type="EMBL" id="SCE95106.1"/>
    </source>
</evidence>
<accession>A0A1C4WFS9</accession>
<dbReference type="RefSeq" id="WP_088981502.1">
    <property type="nucleotide sequence ID" value="NZ_LT607413.1"/>
</dbReference>
<dbReference type="Pfam" id="PF14659">
    <property type="entry name" value="Phage_int_SAM_3"/>
    <property type="match status" value="1"/>
</dbReference>
<dbReference type="GO" id="GO:0006310">
    <property type="term" value="P:DNA recombination"/>
    <property type="evidence" value="ECO:0007669"/>
    <property type="project" value="UniProtKB-KW"/>
</dbReference>
<protein>
    <submittedName>
        <fullName evidence="7">Site-specific recombinase XerD</fullName>
    </submittedName>
</protein>
<dbReference type="InterPro" id="IPR013762">
    <property type="entry name" value="Integrase-like_cat_sf"/>
</dbReference>